<evidence type="ECO:0000313" key="1">
    <source>
        <dbReference type="EMBL" id="MBX55371.1"/>
    </source>
</evidence>
<protein>
    <submittedName>
        <fullName evidence="1">Uncharacterized protein</fullName>
    </submittedName>
</protein>
<dbReference type="EMBL" id="GGEC01074887">
    <property type="protein sequence ID" value="MBX55371.1"/>
    <property type="molecule type" value="Transcribed_RNA"/>
</dbReference>
<accession>A0A2P2PL09</accession>
<sequence>MRPNPRGSLDINDCLFAHKIFYMTNKHTEQAKLKMHNP</sequence>
<proteinExistence type="predicted"/>
<reference evidence="1" key="1">
    <citation type="submission" date="2018-02" db="EMBL/GenBank/DDBJ databases">
        <title>Rhizophora mucronata_Transcriptome.</title>
        <authorList>
            <person name="Meera S.P."/>
            <person name="Sreeshan A."/>
            <person name="Augustine A."/>
        </authorList>
    </citation>
    <scope>NUCLEOTIDE SEQUENCE</scope>
    <source>
        <tissue evidence="1">Leaf</tissue>
    </source>
</reference>
<name>A0A2P2PL09_RHIMU</name>
<organism evidence="1">
    <name type="scientific">Rhizophora mucronata</name>
    <name type="common">Asiatic mangrove</name>
    <dbReference type="NCBI Taxonomy" id="61149"/>
    <lineage>
        <taxon>Eukaryota</taxon>
        <taxon>Viridiplantae</taxon>
        <taxon>Streptophyta</taxon>
        <taxon>Embryophyta</taxon>
        <taxon>Tracheophyta</taxon>
        <taxon>Spermatophyta</taxon>
        <taxon>Magnoliopsida</taxon>
        <taxon>eudicotyledons</taxon>
        <taxon>Gunneridae</taxon>
        <taxon>Pentapetalae</taxon>
        <taxon>rosids</taxon>
        <taxon>fabids</taxon>
        <taxon>Malpighiales</taxon>
        <taxon>Rhizophoraceae</taxon>
        <taxon>Rhizophora</taxon>
    </lineage>
</organism>
<dbReference type="AlphaFoldDB" id="A0A2P2PL09"/>